<accession>A0AA39X3Y6</accession>
<dbReference type="AlphaFoldDB" id="A0AA39X3Y6"/>
<keyword evidence="4" id="KW-0539">Nucleus</keyword>
<dbReference type="Proteomes" id="UP001175000">
    <property type="component" value="Unassembled WGS sequence"/>
</dbReference>
<keyword evidence="8" id="KW-1185">Reference proteome</keyword>
<sequence>MFAVPRVKKSALQPPPKKRKTTHKIDEITFDKDARTEYLSGFRKRKQARIKEAKEIAAKKEREERIEMRKQLREERRREVEEHVQSVNQIFLEAQKAGTEGHEEGGSDSDEWKGLDDEVPEAPIDMEEEYIDEDRYTTVTVEAVSVNRDGLHKPGAASVDGADESSRRDVKQEDNTEKGPGKKEWPKKKKKTFRYETKEERRITQRREKAKKGRR</sequence>
<dbReference type="Pfam" id="PF09805">
    <property type="entry name" value="Nop25"/>
    <property type="match status" value="1"/>
</dbReference>
<dbReference type="PANTHER" id="PTHR14577:SF0">
    <property type="entry name" value="NUCLEOLAR PROTEIN 12"/>
    <property type="match status" value="1"/>
</dbReference>
<evidence type="ECO:0000256" key="6">
    <source>
        <dbReference type="SAM" id="MobiDB-lite"/>
    </source>
</evidence>
<evidence type="ECO:0000256" key="5">
    <source>
        <dbReference type="SAM" id="Coils"/>
    </source>
</evidence>
<evidence type="ECO:0000256" key="1">
    <source>
        <dbReference type="ARBA" id="ARBA00004604"/>
    </source>
</evidence>
<proteinExistence type="inferred from homology"/>
<feature type="compositionally biased region" description="Basic and acidic residues" evidence="6">
    <location>
        <begin position="99"/>
        <end position="116"/>
    </location>
</feature>
<evidence type="ECO:0000256" key="2">
    <source>
        <dbReference type="ARBA" id="ARBA00007175"/>
    </source>
</evidence>
<dbReference type="PANTHER" id="PTHR14577">
    <property type="entry name" value="NUCLEOLAR PROTEIN 12"/>
    <property type="match status" value="1"/>
</dbReference>
<name>A0AA39X3Y6_9PEZI</name>
<organism evidence="7 8">
    <name type="scientific">Immersiella caudata</name>
    <dbReference type="NCBI Taxonomy" id="314043"/>
    <lineage>
        <taxon>Eukaryota</taxon>
        <taxon>Fungi</taxon>
        <taxon>Dikarya</taxon>
        <taxon>Ascomycota</taxon>
        <taxon>Pezizomycotina</taxon>
        <taxon>Sordariomycetes</taxon>
        <taxon>Sordariomycetidae</taxon>
        <taxon>Sordariales</taxon>
        <taxon>Lasiosphaeriaceae</taxon>
        <taxon>Immersiella</taxon>
    </lineage>
</organism>
<feature type="region of interest" description="Disordered" evidence="6">
    <location>
        <begin position="96"/>
        <end position="117"/>
    </location>
</feature>
<feature type="compositionally biased region" description="Basic and acidic residues" evidence="6">
    <location>
        <begin position="193"/>
        <end position="207"/>
    </location>
</feature>
<reference evidence="7" key="1">
    <citation type="submission" date="2023-06" db="EMBL/GenBank/DDBJ databases">
        <title>Genome-scale phylogeny and comparative genomics of the fungal order Sordariales.</title>
        <authorList>
            <consortium name="Lawrence Berkeley National Laboratory"/>
            <person name="Hensen N."/>
            <person name="Bonometti L."/>
            <person name="Westerberg I."/>
            <person name="Brannstrom I.O."/>
            <person name="Guillou S."/>
            <person name="Cros-Aarteil S."/>
            <person name="Calhoun S."/>
            <person name="Haridas S."/>
            <person name="Kuo A."/>
            <person name="Mondo S."/>
            <person name="Pangilinan J."/>
            <person name="Riley R."/>
            <person name="Labutti K."/>
            <person name="Andreopoulos B."/>
            <person name="Lipzen A."/>
            <person name="Chen C."/>
            <person name="Yanf M."/>
            <person name="Daum C."/>
            <person name="Ng V."/>
            <person name="Clum A."/>
            <person name="Steindorff A."/>
            <person name="Ohm R."/>
            <person name="Martin F."/>
            <person name="Silar P."/>
            <person name="Natvig D."/>
            <person name="Lalanne C."/>
            <person name="Gautier V."/>
            <person name="Ament-Velasquez S.L."/>
            <person name="Kruys A."/>
            <person name="Hutchinson M.I."/>
            <person name="Powell A.J."/>
            <person name="Barry K."/>
            <person name="Miller A.N."/>
            <person name="Grigoriev I.V."/>
            <person name="Debuchy R."/>
            <person name="Gladieux P."/>
            <person name="Thoren M.H."/>
            <person name="Johannesson H."/>
        </authorList>
    </citation>
    <scope>NUCLEOTIDE SEQUENCE</scope>
    <source>
        <strain evidence="7">CBS 606.72</strain>
    </source>
</reference>
<protein>
    <submittedName>
        <fullName evidence="7">Nucleolar protein 12-domain-containing protein</fullName>
    </submittedName>
</protein>
<evidence type="ECO:0000256" key="4">
    <source>
        <dbReference type="ARBA" id="ARBA00023242"/>
    </source>
</evidence>
<feature type="compositionally biased region" description="Basic and acidic residues" evidence="6">
    <location>
        <begin position="164"/>
        <end position="184"/>
    </location>
</feature>
<evidence type="ECO:0000313" key="7">
    <source>
        <dbReference type="EMBL" id="KAK0626851.1"/>
    </source>
</evidence>
<comment type="caution">
    <text evidence="7">The sequence shown here is derived from an EMBL/GenBank/DDBJ whole genome shotgun (WGS) entry which is preliminary data.</text>
</comment>
<feature type="coiled-coil region" evidence="5">
    <location>
        <begin position="43"/>
        <end position="78"/>
    </location>
</feature>
<feature type="region of interest" description="Disordered" evidence="6">
    <location>
        <begin position="1"/>
        <end position="25"/>
    </location>
</feature>
<keyword evidence="3 5" id="KW-0175">Coiled coil</keyword>
<dbReference type="GO" id="GO:0019843">
    <property type="term" value="F:rRNA binding"/>
    <property type="evidence" value="ECO:0007669"/>
    <property type="project" value="TreeGrafter"/>
</dbReference>
<comment type="subcellular location">
    <subcellularLocation>
        <location evidence="1">Nucleus</location>
        <location evidence="1">Nucleolus</location>
    </subcellularLocation>
</comment>
<comment type="similarity">
    <text evidence="2">Belongs to the RRP17 family.</text>
</comment>
<dbReference type="EMBL" id="JAULSU010000002">
    <property type="protein sequence ID" value="KAK0626851.1"/>
    <property type="molecule type" value="Genomic_DNA"/>
</dbReference>
<dbReference type="GO" id="GO:0005730">
    <property type="term" value="C:nucleolus"/>
    <property type="evidence" value="ECO:0007669"/>
    <property type="project" value="UniProtKB-SubCell"/>
</dbReference>
<evidence type="ECO:0000256" key="3">
    <source>
        <dbReference type="ARBA" id="ARBA00023054"/>
    </source>
</evidence>
<evidence type="ECO:0000313" key="8">
    <source>
        <dbReference type="Proteomes" id="UP001175000"/>
    </source>
</evidence>
<gene>
    <name evidence="7" type="ORF">B0T14DRAFT_120742</name>
</gene>
<dbReference type="InterPro" id="IPR019186">
    <property type="entry name" value="Nucleolar_protein_12"/>
</dbReference>
<feature type="region of interest" description="Disordered" evidence="6">
    <location>
        <begin position="145"/>
        <end position="215"/>
    </location>
</feature>